<gene>
    <name evidence="2" type="ORF">NDU88_001878</name>
</gene>
<keyword evidence="3" id="KW-1185">Reference proteome</keyword>
<evidence type="ECO:0000313" key="3">
    <source>
        <dbReference type="Proteomes" id="UP001066276"/>
    </source>
</evidence>
<dbReference type="AlphaFoldDB" id="A0AAV7TJ27"/>
<name>A0AAV7TJ27_PLEWA</name>
<reference evidence="2" key="1">
    <citation type="journal article" date="2022" name="bioRxiv">
        <title>Sequencing and chromosome-scale assembly of the giantPleurodeles waltlgenome.</title>
        <authorList>
            <person name="Brown T."/>
            <person name="Elewa A."/>
            <person name="Iarovenko S."/>
            <person name="Subramanian E."/>
            <person name="Araus A.J."/>
            <person name="Petzold A."/>
            <person name="Susuki M."/>
            <person name="Suzuki K.-i.T."/>
            <person name="Hayashi T."/>
            <person name="Toyoda A."/>
            <person name="Oliveira C."/>
            <person name="Osipova E."/>
            <person name="Leigh N.D."/>
            <person name="Simon A."/>
            <person name="Yun M.H."/>
        </authorList>
    </citation>
    <scope>NUCLEOTIDE SEQUENCE</scope>
    <source>
        <strain evidence="2">20211129_DDA</strain>
        <tissue evidence="2">Liver</tissue>
    </source>
</reference>
<dbReference type="EMBL" id="JANPWB010000006">
    <property type="protein sequence ID" value="KAJ1176607.1"/>
    <property type="molecule type" value="Genomic_DNA"/>
</dbReference>
<evidence type="ECO:0000256" key="1">
    <source>
        <dbReference type="SAM" id="SignalP"/>
    </source>
</evidence>
<feature type="signal peptide" evidence="1">
    <location>
        <begin position="1"/>
        <end position="24"/>
    </location>
</feature>
<evidence type="ECO:0000313" key="2">
    <source>
        <dbReference type="EMBL" id="KAJ1176607.1"/>
    </source>
</evidence>
<dbReference type="Proteomes" id="UP001066276">
    <property type="component" value="Chromosome 3_2"/>
</dbReference>
<accession>A0AAV7TJ27</accession>
<keyword evidence="1" id="KW-0732">Signal</keyword>
<organism evidence="2 3">
    <name type="scientific">Pleurodeles waltl</name>
    <name type="common">Iberian ribbed newt</name>
    <dbReference type="NCBI Taxonomy" id="8319"/>
    <lineage>
        <taxon>Eukaryota</taxon>
        <taxon>Metazoa</taxon>
        <taxon>Chordata</taxon>
        <taxon>Craniata</taxon>
        <taxon>Vertebrata</taxon>
        <taxon>Euteleostomi</taxon>
        <taxon>Amphibia</taxon>
        <taxon>Batrachia</taxon>
        <taxon>Caudata</taxon>
        <taxon>Salamandroidea</taxon>
        <taxon>Salamandridae</taxon>
        <taxon>Pleurodelinae</taxon>
        <taxon>Pleurodeles</taxon>
    </lineage>
</organism>
<proteinExistence type="predicted"/>
<feature type="chain" id="PRO_5043462522" evidence="1">
    <location>
        <begin position="25"/>
        <end position="238"/>
    </location>
</feature>
<comment type="caution">
    <text evidence="2">The sequence shown here is derived from an EMBL/GenBank/DDBJ whole genome shotgun (WGS) entry which is preliminary data.</text>
</comment>
<protein>
    <submittedName>
        <fullName evidence="2">Uncharacterized protein</fullName>
    </submittedName>
</protein>
<sequence length="238" mass="25867">MSPVPAHLLRCQLWCLCSHTMVSGCLHPPLGPSSRQCPPAASLLPASDPCSAARPRCLEVPHPPLFVAPAAVCGCRHHSNAHLLPLAADPCSADPRCLEVPQPPLFIAPARKKLEESVDVFYARLHKLASTCILPDEKDNIRAQFIQGCAASKLRKRILQEPNMWMKDILTLGRSQELSKARAAHLEETTTVQVKTEPINAVATGPSKSRAVHRGVKTRDKPCRWCGGSLPHQAGYPA</sequence>